<dbReference type="Gene3D" id="1.10.580.10">
    <property type="entry name" value="Citrate Synthase, domain 1"/>
    <property type="match status" value="1"/>
</dbReference>
<dbReference type="InterPro" id="IPR002020">
    <property type="entry name" value="Citrate_synthase"/>
</dbReference>
<dbReference type="InterPro" id="IPR016142">
    <property type="entry name" value="Citrate_synth-like_lrg_a-sub"/>
</dbReference>
<organism evidence="7 8">
    <name type="scientific">Iocasia fonsfrigidae</name>
    <dbReference type="NCBI Taxonomy" id="2682810"/>
    <lineage>
        <taxon>Bacteria</taxon>
        <taxon>Bacillati</taxon>
        <taxon>Bacillota</taxon>
        <taxon>Clostridia</taxon>
        <taxon>Halanaerobiales</taxon>
        <taxon>Halanaerobiaceae</taxon>
        <taxon>Iocasia</taxon>
    </lineage>
</organism>
<evidence type="ECO:0000256" key="6">
    <source>
        <dbReference type="PIRSR" id="PIRSR001369-1"/>
    </source>
</evidence>
<dbReference type="AlphaFoldDB" id="A0A8A7K9H8"/>
<protein>
    <recommendedName>
        <fullName evidence="5">Citrate synthase</fullName>
    </recommendedName>
</protein>
<dbReference type="RefSeq" id="WP_125990665.1">
    <property type="nucleotide sequence ID" value="NZ_CP046640.1"/>
</dbReference>
<dbReference type="UniPathway" id="UPA00223"/>
<dbReference type="KEGG" id="ifn:GM661_11030"/>
<evidence type="ECO:0000313" key="7">
    <source>
        <dbReference type="EMBL" id="QTL98463.1"/>
    </source>
</evidence>
<gene>
    <name evidence="7" type="ORF">GM661_11030</name>
</gene>
<dbReference type="GO" id="GO:0036440">
    <property type="term" value="F:citrate synthase activity"/>
    <property type="evidence" value="ECO:0007669"/>
    <property type="project" value="UniProtKB-EC"/>
</dbReference>
<dbReference type="InterPro" id="IPR036969">
    <property type="entry name" value="Citrate_synthase_sf"/>
</dbReference>
<keyword evidence="8" id="KW-1185">Reference proteome</keyword>
<evidence type="ECO:0000256" key="2">
    <source>
        <dbReference type="ARBA" id="ARBA00010566"/>
    </source>
</evidence>
<dbReference type="Pfam" id="PF00285">
    <property type="entry name" value="Citrate_synt"/>
    <property type="match status" value="1"/>
</dbReference>
<evidence type="ECO:0000256" key="1">
    <source>
        <dbReference type="ARBA" id="ARBA00005163"/>
    </source>
</evidence>
<dbReference type="SUPFAM" id="SSF48256">
    <property type="entry name" value="Citrate synthase"/>
    <property type="match status" value="1"/>
</dbReference>
<dbReference type="PIRSF" id="PIRSF001369">
    <property type="entry name" value="Citrate_synth"/>
    <property type="match status" value="1"/>
</dbReference>
<evidence type="ECO:0000313" key="8">
    <source>
        <dbReference type="Proteomes" id="UP000665020"/>
    </source>
</evidence>
<dbReference type="EMBL" id="CP046640">
    <property type="protein sequence ID" value="QTL98463.1"/>
    <property type="molecule type" value="Genomic_DNA"/>
</dbReference>
<comment type="similarity">
    <text evidence="2 5">Belongs to the citrate synthase family.</text>
</comment>
<evidence type="ECO:0000256" key="3">
    <source>
        <dbReference type="ARBA" id="ARBA00022679"/>
    </source>
</evidence>
<dbReference type="Proteomes" id="UP000665020">
    <property type="component" value="Chromosome"/>
</dbReference>
<evidence type="ECO:0000256" key="4">
    <source>
        <dbReference type="ARBA" id="ARBA00049288"/>
    </source>
</evidence>
<dbReference type="PANTHER" id="PTHR11739:SF4">
    <property type="entry name" value="CITRATE SYNTHASE, PEROXISOMAL"/>
    <property type="match status" value="1"/>
</dbReference>
<dbReference type="InterPro" id="IPR016143">
    <property type="entry name" value="Citrate_synth-like_sm_a-sub"/>
</dbReference>
<evidence type="ECO:0000256" key="5">
    <source>
        <dbReference type="PIRNR" id="PIRNR001369"/>
    </source>
</evidence>
<comment type="catalytic activity">
    <reaction evidence="4">
        <text>oxaloacetate + acetyl-CoA + H2O = citrate + CoA + H(+)</text>
        <dbReference type="Rhea" id="RHEA:16845"/>
        <dbReference type="ChEBI" id="CHEBI:15377"/>
        <dbReference type="ChEBI" id="CHEBI:15378"/>
        <dbReference type="ChEBI" id="CHEBI:16452"/>
        <dbReference type="ChEBI" id="CHEBI:16947"/>
        <dbReference type="ChEBI" id="CHEBI:57287"/>
        <dbReference type="ChEBI" id="CHEBI:57288"/>
        <dbReference type="EC" id="2.3.3.16"/>
    </reaction>
</comment>
<comment type="pathway">
    <text evidence="1">Carbohydrate metabolism; tricarboxylic acid cycle.</text>
</comment>
<dbReference type="PRINTS" id="PR00143">
    <property type="entry name" value="CITRTSNTHASE"/>
</dbReference>
<feature type="active site" evidence="6">
    <location>
        <position position="350"/>
    </location>
</feature>
<reference evidence="7" key="1">
    <citation type="submission" date="2019-12" db="EMBL/GenBank/DDBJ databases">
        <authorList>
            <person name="zhang j."/>
            <person name="sun C.M."/>
        </authorList>
    </citation>
    <scope>NUCLEOTIDE SEQUENCE</scope>
    <source>
        <strain evidence="7">NS-1</strain>
    </source>
</reference>
<dbReference type="PANTHER" id="PTHR11739">
    <property type="entry name" value="CITRATE SYNTHASE"/>
    <property type="match status" value="1"/>
</dbReference>
<dbReference type="Gene3D" id="1.10.230.10">
    <property type="entry name" value="Cytochrome P450-Terp, domain 2"/>
    <property type="match status" value="1"/>
</dbReference>
<sequence length="420" mass="47586">MIKKIRDCLSDIKDPDLKEHYSQLVFTLLEKGYFPGLAGVPVAKSGISHIDGEKGILTYRGYPVQELAEHCSYEDVAFLLLNGDLPLRNEKNILQKQFLVHRDVDRDIAKAVIAMPEELHPMYMLSASVLQLQANDNLCFTVDNYNQNLFRAIRLVAKLPTIIGISRTRDAEFAADKEFDSYAQYCLYCFNQDLADDEEWVDIFEKLLILHADHTMNNSTFSVRAVGSSKASIYASVASAINSLSGPLHGGANERVLKMLQEIGSPDKVESYIGSVLAKGEKIMGIGHRVYKTYDPRALFTKNKILPRIFAEDNPLDIDDELGDLYKTAQKMERVVLDVLSGKKLYPNVDFWSGLVMKALGIEPHYFTTVFVLGRIMGWSAHWVEHMEVKNRIFRPNQLYDGFNDRHILVEPEEEIASTD</sequence>
<feature type="active site" evidence="6">
    <location>
        <position position="288"/>
    </location>
</feature>
<dbReference type="GO" id="GO:0006099">
    <property type="term" value="P:tricarboxylic acid cycle"/>
    <property type="evidence" value="ECO:0007669"/>
    <property type="project" value="UniProtKB-UniPathway"/>
</dbReference>
<keyword evidence="3 5" id="KW-0808">Transferase</keyword>
<dbReference type="GO" id="GO:0005975">
    <property type="term" value="P:carbohydrate metabolic process"/>
    <property type="evidence" value="ECO:0007669"/>
    <property type="project" value="TreeGrafter"/>
</dbReference>
<proteinExistence type="inferred from homology"/>
<dbReference type="InterPro" id="IPR024176">
    <property type="entry name" value="Citrate_synthase_bac-typ"/>
</dbReference>
<accession>A0A8A7K9H8</accession>
<name>A0A8A7K9H8_9FIRM</name>